<organism evidence="14">
    <name type="scientific">seawater metagenome</name>
    <dbReference type="NCBI Taxonomy" id="1561972"/>
    <lineage>
        <taxon>unclassified sequences</taxon>
        <taxon>metagenomes</taxon>
        <taxon>ecological metagenomes</taxon>
    </lineage>
</organism>
<evidence type="ECO:0000256" key="7">
    <source>
        <dbReference type="ARBA" id="ARBA00022695"/>
    </source>
</evidence>
<keyword evidence="10 13" id="KW-0472">Membrane</keyword>
<name>A0A5E8CJV1_9ZZZZ</name>
<keyword evidence="6 13" id="KW-0812">Transmembrane</keyword>
<keyword evidence="7 14" id="KW-0548">Nucleotidyltransferase</keyword>
<protein>
    <submittedName>
        <fullName evidence="14">Cytidylyltransferase family</fullName>
    </submittedName>
</protein>
<keyword evidence="3" id="KW-1003">Cell membrane</keyword>
<dbReference type="Pfam" id="PF01148">
    <property type="entry name" value="CTP_transf_1"/>
    <property type="match status" value="1"/>
</dbReference>
<evidence type="ECO:0000313" key="14">
    <source>
        <dbReference type="EMBL" id="VVU95571.1"/>
    </source>
</evidence>
<evidence type="ECO:0000256" key="2">
    <source>
        <dbReference type="ARBA" id="ARBA00010185"/>
    </source>
</evidence>
<comment type="subcellular location">
    <subcellularLocation>
        <location evidence="1">Cell membrane</location>
        <topology evidence="1">Multi-pass membrane protein</topology>
    </subcellularLocation>
</comment>
<gene>
    <name evidence="14" type="ORF">CPAV1605_1323</name>
</gene>
<evidence type="ECO:0000256" key="1">
    <source>
        <dbReference type="ARBA" id="ARBA00004651"/>
    </source>
</evidence>
<keyword evidence="8 13" id="KW-1133">Transmembrane helix</keyword>
<evidence type="ECO:0000256" key="5">
    <source>
        <dbReference type="ARBA" id="ARBA00022679"/>
    </source>
</evidence>
<evidence type="ECO:0000256" key="6">
    <source>
        <dbReference type="ARBA" id="ARBA00022692"/>
    </source>
</evidence>
<accession>A0A5E8CJV1</accession>
<reference evidence="14" key="1">
    <citation type="submission" date="2019-09" db="EMBL/GenBank/DDBJ databases">
        <authorList>
            <person name="Needham M D."/>
        </authorList>
    </citation>
    <scope>NUCLEOTIDE SEQUENCE</scope>
</reference>
<evidence type="ECO:0000256" key="12">
    <source>
        <dbReference type="ARBA" id="ARBA00023264"/>
    </source>
</evidence>
<evidence type="ECO:0000256" key="9">
    <source>
        <dbReference type="ARBA" id="ARBA00023098"/>
    </source>
</evidence>
<dbReference type="PANTHER" id="PTHR46382">
    <property type="entry name" value="PHOSPHATIDATE CYTIDYLYLTRANSFERASE"/>
    <property type="match status" value="1"/>
</dbReference>
<sequence>MRKVKNLIKRLLTAIPLISILIFSFANNNFYKLVSIIASIILIGEYANNIEKYFKEKKDIRKGIILSLIGCLWIIPFVFLINTKISRFNILFLIILNSISDSLQYIGGTQFGRSFKYKPFPSISPNKTLIGYVFGVFCAFILGSCFLPFNSFQTVVILLAGVFGDLFASKMKRVIGIKDFSDILGTHGGLLDRFDSLIFTTLIFPCI</sequence>
<proteinExistence type="inferred from homology"/>
<dbReference type="EMBL" id="CABVLZ010000005">
    <property type="protein sequence ID" value="VVU95571.1"/>
    <property type="molecule type" value="Genomic_DNA"/>
</dbReference>
<evidence type="ECO:0000256" key="11">
    <source>
        <dbReference type="ARBA" id="ARBA00023209"/>
    </source>
</evidence>
<evidence type="ECO:0000256" key="10">
    <source>
        <dbReference type="ARBA" id="ARBA00023136"/>
    </source>
</evidence>
<keyword evidence="9" id="KW-0443">Lipid metabolism</keyword>
<feature type="transmembrane region" description="Helical" evidence="13">
    <location>
        <begin position="129"/>
        <end position="149"/>
    </location>
</feature>
<dbReference type="AlphaFoldDB" id="A0A5E8CJV1"/>
<feature type="transmembrane region" description="Helical" evidence="13">
    <location>
        <begin position="88"/>
        <end position="108"/>
    </location>
</feature>
<dbReference type="PROSITE" id="PS01315">
    <property type="entry name" value="CDS"/>
    <property type="match status" value="1"/>
</dbReference>
<dbReference type="PANTHER" id="PTHR46382:SF1">
    <property type="entry name" value="PHOSPHATIDATE CYTIDYLYLTRANSFERASE"/>
    <property type="match status" value="1"/>
</dbReference>
<keyword evidence="4" id="KW-0444">Lipid biosynthesis</keyword>
<keyword evidence="12" id="KW-1208">Phospholipid metabolism</keyword>
<keyword evidence="11" id="KW-0594">Phospholipid biosynthesis</keyword>
<evidence type="ECO:0000256" key="13">
    <source>
        <dbReference type="SAM" id="Phobius"/>
    </source>
</evidence>
<evidence type="ECO:0000256" key="8">
    <source>
        <dbReference type="ARBA" id="ARBA00022989"/>
    </source>
</evidence>
<dbReference type="GO" id="GO:0004605">
    <property type="term" value="F:phosphatidate cytidylyltransferase activity"/>
    <property type="evidence" value="ECO:0007669"/>
    <property type="project" value="TreeGrafter"/>
</dbReference>
<dbReference type="GO" id="GO:0016024">
    <property type="term" value="P:CDP-diacylglycerol biosynthetic process"/>
    <property type="evidence" value="ECO:0007669"/>
    <property type="project" value="TreeGrafter"/>
</dbReference>
<evidence type="ECO:0000256" key="4">
    <source>
        <dbReference type="ARBA" id="ARBA00022516"/>
    </source>
</evidence>
<evidence type="ECO:0000256" key="3">
    <source>
        <dbReference type="ARBA" id="ARBA00022475"/>
    </source>
</evidence>
<comment type="similarity">
    <text evidence="2">Belongs to the CDS family.</text>
</comment>
<dbReference type="GO" id="GO:0005886">
    <property type="term" value="C:plasma membrane"/>
    <property type="evidence" value="ECO:0007669"/>
    <property type="project" value="UniProtKB-SubCell"/>
</dbReference>
<dbReference type="InterPro" id="IPR000374">
    <property type="entry name" value="PC_trans"/>
</dbReference>
<feature type="transmembrane region" description="Helical" evidence="13">
    <location>
        <begin position="63"/>
        <end position="82"/>
    </location>
</feature>
<keyword evidence="5 14" id="KW-0808">Transferase</keyword>